<sequence length="283" mass="28452">MSLSSLLRLALVCALISYSPALAALRGAQVITPQNYIDLGPVAANNPPTCGMAYASLDLTRITAVQNLDIGSDCGKCIKVVNGADESKFAYVLVVDKGGRGLDVSTVTYQEVFGQSTDPAQASWAEVNASYCSGIWSDASAQGNASGGDGDGTDPVTSAIASPSLAAMVSVPAPAGTVPSDVAHSPAAADTSAPNPVVSNSEPTSAPYINPQNGSDAALTSTGTANAVTGKPTPSYLAPGNVNSDDRAQDSNSSAGRCVVDLYTALSTTCISLLALLHVALPS</sequence>
<evidence type="ECO:0000313" key="3">
    <source>
        <dbReference type="EMBL" id="KAJ1928849.1"/>
    </source>
</evidence>
<evidence type="ECO:0000256" key="1">
    <source>
        <dbReference type="SAM" id="MobiDB-lite"/>
    </source>
</evidence>
<comment type="caution">
    <text evidence="3">The sequence shown here is derived from an EMBL/GenBank/DDBJ whole genome shotgun (WGS) entry which is preliminary data.</text>
</comment>
<dbReference type="InterPro" id="IPR036908">
    <property type="entry name" value="RlpA-like_sf"/>
</dbReference>
<dbReference type="Proteomes" id="UP001150569">
    <property type="component" value="Unassembled WGS sequence"/>
</dbReference>
<feature type="region of interest" description="Disordered" evidence="1">
    <location>
        <begin position="178"/>
        <end position="253"/>
    </location>
</feature>
<reference evidence="3" key="1">
    <citation type="submission" date="2022-07" db="EMBL/GenBank/DDBJ databases">
        <title>Phylogenomic reconstructions and comparative analyses of Kickxellomycotina fungi.</title>
        <authorList>
            <person name="Reynolds N.K."/>
            <person name="Stajich J.E."/>
            <person name="Barry K."/>
            <person name="Grigoriev I.V."/>
            <person name="Crous P."/>
            <person name="Smith M.E."/>
        </authorList>
    </citation>
    <scope>NUCLEOTIDE SEQUENCE</scope>
    <source>
        <strain evidence="3">RSA 861</strain>
    </source>
</reference>
<protein>
    <recommendedName>
        <fullName evidence="5">Expansin-like EG45 domain-containing protein</fullName>
    </recommendedName>
</protein>
<dbReference type="OrthoDB" id="5561496at2759"/>
<gene>
    <name evidence="3" type="ORF">IWQ60_001701</name>
</gene>
<feature type="signal peptide" evidence="2">
    <location>
        <begin position="1"/>
        <end position="23"/>
    </location>
</feature>
<name>A0A9W8E2B4_9FUNG</name>
<evidence type="ECO:0000313" key="4">
    <source>
        <dbReference type="Proteomes" id="UP001150569"/>
    </source>
</evidence>
<dbReference type="EMBL" id="JANBPT010000057">
    <property type="protein sequence ID" value="KAJ1928849.1"/>
    <property type="molecule type" value="Genomic_DNA"/>
</dbReference>
<keyword evidence="2" id="KW-0732">Signal</keyword>
<feature type="chain" id="PRO_5040847931" description="Expansin-like EG45 domain-containing protein" evidence="2">
    <location>
        <begin position="24"/>
        <end position="283"/>
    </location>
</feature>
<accession>A0A9W8E2B4</accession>
<feature type="compositionally biased region" description="Polar residues" evidence="1">
    <location>
        <begin position="192"/>
        <end position="204"/>
    </location>
</feature>
<dbReference type="AlphaFoldDB" id="A0A9W8E2B4"/>
<evidence type="ECO:0008006" key="5">
    <source>
        <dbReference type="Google" id="ProtNLM"/>
    </source>
</evidence>
<evidence type="ECO:0000256" key="2">
    <source>
        <dbReference type="SAM" id="SignalP"/>
    </source>
</evidence>
<organism evidence="3 4">
    <name type="scientific">Tieghemiomyces parasiticus</name>
    <dbReference type="NCBI Taxonomy" id="78921"/>
    <lineage>
        <taxon>Eukaryota</taxon>
        <taxon>Fungi</taxon>
        <taxon>Fungi incertae sedis</taxon>
        <taxon>Zoopagomycota</taxon>
        <taxon>Kickxellomycotina</taxon>
        <taxon>Dimargaritomycetes</taxon>
        <taxon>Dimargaritales</taxon>
        <taxon>Dimargaritaceae</taxon>
        <taxon>Tieghemiomyces</taxon>
    </lineage>
</organism>
<dbReference type="Gene3D" id="2.40.40.10">
    <property type="entry name" value="RlpA-like domain"/>
    <property type="match status" value="1"/>
</dbReference>
<proteinExistence type="predicted"/>
<feature type="compositionally biased region" description="Polar residues" evidence="1">
    <location>
        <begin position="210"/>
        <end position="227"/>
    </location>
</feature>
<keyword evidence="4" id="KW-1185">Reference proteome</keyword>